<feature type="non-terminal residue" evidence="2">
    <location>
        <position position="136"/>
    </location>
</feature>
<dbReference type="InterPro" id="IPR004176">
    <property type="entry name" value="Clp_R_N"/>
</dbReference>
<sequence length="136" mass="14892">VEHLLYALLDNPPAIRAIQACGGNVEALREELEGFLQQYIPLLPEDSEADSQPGLGFQRVIQRAILHVQGTGKKEVTGTNVLIAMFAEKDSHAVYFMSCEGMTRFDLVNYVSHGINRVGSDNTPLPPPEGVEQDEG</sequence>
<dbReference type="EMBL" id="UINC01160546">
    <property type="protein sequence ID" value="SVD59259.1"/>
    <property type="molecule type" value="Genomic_DNA"/>
</dbReference>
<dbReference type="SUPFAM" id="SSF81923">
    <property type="entry name" value="Double Clp-N motif"/>
    <property type="match status" value="1"/>
</dbReference>
<dbReference type="Gene3D" id="1.10.1780.10">
    <property type="entry name" value="Clp, N-terminal domain"/>
    <property type="match status" value="1"/>
</dbReference>
<feature type="domain" description="Clp R" evidence="1">
    <location>
        <begin position="1"/>
        <end position="119"/>
    </location>
</feature>
<proteinExistence type="predicted"/>
<dbReference type="AlphaFoldDB" id="A0A382WKR9"/>
<gene>
    <name evidence="2" type="ORF">METZ01_LOCUS412113</name>
</gene>
<reference evidence="2" key="1">
    <citation type="submission" date="2018-05" db="EMBL/GenBank/DDBJ databases">
        <authorList>
            <person name="Lanie J.A."/>
            <person name="Ng W.-L."/>
            <person name="Kazmierczak K.M."/>
            <person name="Andrzejewski T.M."/>
            <person name="Davidsen T.M."/>
            <person name="Wayne K.J."/>
            <person name="Tettelin H."/>
            <person name="Glass J.I."/>
            <person name="Rusch D."/>
            <person name="Podicherti R."/>
            <person name="Tsui H.-C.T."/>
            <person name="Winkler M.E."/>
        </authorList>
    </citation>
    <scope>NUCLEOTIDE SEQUENCE</scope>
</reference>
<evidence type="ECO:0000259" key="1">
    <source>
        <dbReference type="PROSITE" id="PS51903"/>
    </source>
</evidence>
<organism evidence="2">
    <name type="scientific">marine metagenome</name>
    <dbReference type="NCBI Taxonomy" id="408172"/>
    <lineage>
        <taxon>unclassified sequences</taxon>
        <taxon>metagenomes</taxon>
        <taxon>ecological metagenomes</taxon>
    </lineage>
</organism>
<dbReference type="Pfam" id="PF02861">
    <property type="entry name" value="Clp_N"/>
    <property type="match status" value="1"/>
</dbReference>
<accession>A0A382WKR9</accession>
<dbReference type="PROSITE" id="PS51903">
    <property type="entry name" value="CLP_R"/>
    <property type="match status" value="1"/>
</dbReference>
<feature type="non-terminal residue" evidence="2">
    <location>
        <position position="1"/>
    </location>
</feature>
<evidence type="ECO:0000313" key="2">
    <source>
        <dbReference type="EMBL" id="SVD59259.1"/>
    </source>
</evidence>
<name>A0A382WKR9_9ZZZZ</name>
<dbReference type="InterPro" id="IPR036628">
    <property type="entry name" value="Clp_N_dom_sf"/>
</dbReference>
<protein>
    <recommendedName>
        <fullName evidence="1">Clp R domain-containing protein</fullName>
    </recommendedName>
</protein>